<keyword evidence="2" id="KW-0560">Oxidoreductase</keyword>
<dbReference type="PANTHER" id="PTHR46865:SF2">
    <property type="entry name" value="MONOOXYGENASE"/>
    <property type="match status" value="1"/>
</dbReference>
<dbReference type="SUPFAM" id="SSF51905">
    <property type="entry name" value="FAD/NAD(P)-binding domain"/>
    <property type="match status" value="1"/>
</dbReference>
<evidence type="ECO:0000259" key="1">
    <source>
        <dbReference type="Pfam" id="PF01494"/>
    </source>
</evidence>
<sequence>MNVLIVGAGIAGDTLAVLLGRAGRQVTVVEIAPRLRTGGQTVDLRGDSRDVLDRLGLLDECLAHLVRPRTGYG</sequence>
<dbReference type="Gene3D" id="3.30.9.10">
    <property type="entry name" value="D-Amino Acid Oxidase, subunit A, domain 2"/>
    <property type="match status" value="1"/>
</dbReference>
<protein>
    <submittedName>
        <fullName evidence="2">FAD-dependent monooxygenase</fullName>
    </submittedName>
</protein>
<dbReference type="GO" id="GO:0004497">
    <property type="term" value="F:monooxygenase activity"/>
    <property type="evidence" value="ECO:0007669"/>
    <property type="project" value="UniProtKB-KW"/>
</dbReference>
<comment type="caution">
    <text evidence="2">The sequence shown here is derived from an EMBL/GenBank/DDBJ whole genome shotgun (WGS) entry which is preliminary data.</text>
</comment>
<dbReference type="RefSeq" id="WP_317796084.1">
    <property type="nucleotide sequence ID" value="NZ_AP028461.1"/>
</dbReference>
<organism evidence="2 3">
    <name type="scientific">Actinoplanes sichuanensis</name>
    <dbReference type="NCBI Taxonomy" id="512349"/>
    <lineage>
        <taxon>Bacteria</taxon>
        <taxon>Bacillati</taxon>
        <taxon>Actinomycetota</taxon>
        <taxon>Actinomycetes</taxon>
        <taxon>Micromonosporales</taxon>
        <taxon>Micromonosporaceae</taxon>
        <taxon>Actinoplanes</taxon>
    </lineage>
</organism>
<evidence type="ECO:0000313" key="2">
    <source>
        <dbReference type="EMBL" id="MFD1367043.1"/>
    </source>
</evidence>
<dbReference type="InterPro" id="IPR051704">
    <property type="entry name" value="FAD_aromatic-hydroxylase"/>
</dbReference>
<dbReference type="PANTHER" id="PTHR46865">
    <property type="entry name" value="OXIDOREDUCTASE-RELATED"/>
    <property type="match status" value="1"/>
</dbReference>
<name>A0ABW4A916_9ACTN</name>
<proteinExistence type="predicted"/>
<dbReference type="Pfam" id="PF01494">
    <property type="entry name" value="FAD_binding_3"/>
    <property type="match status" value="1"/>
</dbReference>
<dbReference type="Gene3D" id="3.50.50.60">
    <property type="entry name" value="FAD/NAD(P)-binding domain"/>
    <property type="match status" value="1"/>
</dbReference>
<dbReference type="InterPro" id="IPR002938">
    <property type="entry name" value="FAD-bd"/>
</dbReference>
<reference evidence="3" key="1">
    <citation type="journal article" date="2019" name="Int. J. Syst. Evol. Microbiol.">
        <title>The Global Catalogue of Microorganisms (GCM) 10K type strain sequencing project: providing services to taxonomists for standard genome sequencing and annotation.</title>
        <authorList>
            <consortium name="The Broad Institute Genomics Platform"/>
            <consortium name="The Broad Institute Genome Sequencing Center for Infectious Disease"/>
            <person name="Wu L."/>
            <person name="Ma J."/>
        </authorList>
    </citation>
    <scope>NUCLEOTIDE SEQUENCE [LARGE SCALE GENOMIC DNA]</scope>
    <source>
        <strain evidence="3">CCM 7526</strain>
    </source>
</reference>
<gene>
    <name evidence="2" type="ORF">ACFQ5G_16955</name>
</gene>
<dbReference type="InterPro" id="IPR036188">
    <property type="entry name" value="FAD/NAD-bd_sf"/>
</dbReference>
<keyword evidence="2" id="KW-0503">Monooxygenase</keyword>
<keyword evidence="3" id="KW-1185">Reference proteome</keyword>
<evidence type="ECO:0000313" key="3">
    <source>
        <dbReference type="Proteomes" id="UP001597183"/>
    </source>
</evidence>
<dbReference type="EMBL" id="JBHTMK010000020">
    <property type="protein sequence ID" value="MFD1367043.1"/>
    <property type="molecule type" value="Genomic_DNA"/>
</dbReference>
<accession>A0ABW4A916</accession>
<feature type="domain" description="FAD-binding" evidence="1">
    <location>
        <begin position="2"/>
        <end position="65"/>
    </location>
</feature>
<dbReference type="Proteomes" id="UP001597183">
    <property type="component" value="Unassembled WGS sequence"/>
</dbReference>